<keyword evidence="2" id="KW-1185">Reference proteome</keyword>
<accession>A0AAN9I651</accession>
<dbReference type="AlphaFoldDB" id="A0AAN9I651"/>
<sequence>MKRVVLVLYNNEKNFHYEIIKELSSLNNEHLVNDEKRHLNLAKEICHSFIHSDPSFSLRREGLSLSITISKALKGSEEGKTYCILALILINIVSNDFTPMKTFCLLTKMSAY</sequence>
<proteinExistence type="predicted"/>
<evidence type="ECO:0000313" key="1">
    <source>
        <dbReference type="EMBL" id="KAK7261671.1"/>
    </source>
</evidence>
<reference evidence="1 2" key="1">
    <citation type="submission" date="2024-01" db="EMBL/GenBank/DDBJ databases">
        <title>The genomes of 5 underutilized Papilionoideae crops provide insights into root nodulation and disease resistanc.</title>
        <authorList>
            <person name="Yuan L."/>
        </authorList>
    </citation>
    <scope>NUCLEOTIDE SEQUENCE [LARGE SCALE GENOMIC DNA]</scope>
    <source>
        <strain evidence="1">ZHUSHIDOU_FW_LH</strain>
        <tissue evidence="1">Leaf</tissue>
    </source>
</reference>
<organism evidence="1 2">
    <name type="scientific">Crotalaria pallida</name>
    <name type="common">Smooth rattlebox</name>
    <name type="synonym">Crotalaria striata</name>
    <dbReference type="NCBI Taxonomy" id="3830"/>
    <lineage>
        <taxon>Eukaryota</taxon>
        <taxon>Viridiplantae</taxon>
        <taxon>Streptophyta</taxon>
        <taxon>Embryophyta</taxon>
        <taxon>Tracheophyta</taxon>
        <taxon>Spermatophyta</taxon>
        <taxon>Magnoliopsida</taxon>
        <taxon>eudicotyledons</taxon>
        <taxon>Gunneridae</taxon>
        <taxon>Pentapetalae</taxon>
        <taxon>rosids</taxon>
        <taxon>fabids</taxon>
        <taxon>Fabales</taxon>
        <taxon>Fabaceae</taxon>
        <taxon>Papilionoideae</taxon>
        <taxon>50 kb inversion clade</taxon>
        <taxon>genistoids sensu lato</taxon>
        <taxon>core genistoids</taxon>
        <taxon>Crotalarieae</taxon>
        <taxon>Crotalaria</taxon>
    </lineage>
</organism>
<comment type="caution">
    <text evidence="1">The sequence shown here is derived from an EMBL/GenBank/DDBJ whole genome shotgun (WGS) entry which is preliminary data.</text>
</comment>
<protein>
    <submittedName>
        <fullName evidence="1">Uncharacterized protein</fullName>
    </submittedName>
</protein>
<name>A0AAN9I651_CROPI</name>
<gene>
    <name evidence="1" type="ORF">RIF29_27987</name>
</gene>
<dbReference type="EMBL" id="JAYWIO010000005">
    <property type="protein sequence ID" value="KAK7261671.1"/>
    <property type="molecule type" value="Genomic_DNA"/>
</dbReference>
<dbReference type="Proteomes" id="UP001372338">
    <property type="component" value="Unassembled WGS sequence"/>
</dbReference>
<evidence type="ECO:0000313" key="2">
    <source>
        <dbReference type="Proteomes" id="UP001372338"/>
    </source>
</evidence>